<reference evidence="7" key="1">
    <citation type="submission" date="2015-06" db="EMBL/GenBank/DDBJ databases">
        <authorList>
            <person name="Radhakrishnan Rajesh"/>
            <person name="Underwood Anthony"/>
            <person name="Al-Shahib Ali"/>
        </authorList>
    </citation>
    <scope>NUCLEOTIDE SEQUENCE [LARGE SCALE GENOMIC DNA]</scope>
    <source>
        <strain evidence="7">P19_London_7_VIM_2_05_10</strain>
    </source>
</reference>
<reference evidence="2 11" key="7">
    <citation type="submission" date="2019-11" db="EMBL/GenBank/DDBJ databases">
        <title>Genomes of ocular Pseudomonas aeruginosa isolates.</title>
        <authorList>
            <person name="Khan M."/>
            <person name="Rice S.A."/>
            <person name="Willcox M.D.P."/>
            <person name="Stapleton F."/>
        </authorList>
    </citation>
    <scope>NUCLEOTIDE SEQUENCE [LARGE SCALE GENOMIC DNA]</scope>
    <source>
        <strain evidence="2 11">PA221</strain>
    </source>
</reference>
<evidence type="ECO:0000313" key="1">
    <source>
        <dbReference type="EMBL" id="CRP89822.1"/>
    </source>
</evidence>
<dbReference type="EMBL" id="CP136986">
    <property type="protein sequence ID" value="WOS75072.1"/>
    <property type="molecule type" value="Genomic_DNA"/>
</dbReference>
<proteinExistence type="predicted"/>
<evidence type="ECO:0000313" key="10">
    <source>
        <dbReference type="Proteomes" id="UP000284767"/>
    </source>
</evidence>
<evidence type="ECO:0000313" key="5">
    <source>
        <dbReference type="EMBL" id="RPM21827.1"/>
    </source>
</evidence>
<dbReference type="Proteomes" id="UP001297540">
    <property type="component" value="Chromosome"/>
</dbReference>
<dbReference type="EMBL" id="NSNE01000002">
    <property type="protein sequence ID" value="RPM21827.1"/>
    <property type="molecule type" value="Genomic_DNA"/>
</dbReference>
<organism evidence="2 11">
    <name type="scientific">Pseudomonas aeruginosa</name>
    <dbReference type="NCBI Taxonomy" id="287"/>
    <lineage>
        <taxon>Bacteria</taxon>
        <taxon>Pseudomonadati</taxon>
        <taxon>Pseudomonadota</taxon>
        <taxon>Gammaproteobacteria</taxon>
        <taxon>Pseudomonadales</taxon>
        <taxon>Pseudomonadaceae</taxon>
        <taxon>Pseudomonas</taxon>
    </lineage>
</organism>
<evidence type="ECO:0000313" key="2">
    <source>
        <dbReference type="EMBL" id="MUI33422.1"/>
    </source>
</evidence>
<reference evidence="3 8" key="3">
    <citation type="submission" date="2017-05" db="EMBL/GenBank/DDBJ databases">
        <authorList>
            <person name="Song R."/>
            <person name="Chenine A.L."/>
            <person name="Ruprecht R.M."/>
        </authorList>
    </citation>
    <scope>NUCLEOTIDE SEQUENCE [LARGE SCALE GENOMIC DNA]</scope>
    <source>
        <strain evidence="3 8">S567_C10_BS</strain>
    </source>
</reference>
<reference evidence="5 10" key="4">
    <citation type="submission" date="2017-08" db="EMBL/GenBank/DDBJ databases">
        <authorList>
            <person name="Feschi L."/>
            <person name="Jeukens J."/>
            <person name="Emond-Rheault J.-G."/>
            <person name="Kukavica-Ibrulj I."/>
            <person name="Boyle B."/>
            <person name="Levesque R.C."/>
        </authorList>
    </citation>
    <scope>NUCLEOTIDE SEQUENCE [LARGE SCALE GENOMIC DNA]</scope>
    <source>
        <strain evidence="5 10">PA-W36</strain>
    </source>
</reference>
<dbReference type="OMA" id="FQCVAWA"/>
<dbReference type="EMBL" id="WOAD01000001">
    <property type="protein sequence ID" value="MUI33422.1"/>
    <property type="molecule type" value="Genomic_DNA"/>
</dbReference>
<dbReference type="RefSeq" id="WP_003098204.1">
    <property type="nucleotide sequence ID" value="NZ_AP014622.1"/>
</dbReference>
<gene>
    <name evidence="4" type="ORF">ALP65_02326</name>
    <name evidence="3" type="ORF">CAZ10_25975</name>
    <name evidence="2" type="ORF">GNQ48_00255</name>
    <name evidence="5" type="ORF">IPC1295_06085</name>
    <name evidence="6" type="ORF">L4V69_21435</name>
    <name evidence="1" type="ORF">PAERUG_P19_London_7_VIM_2_05_10_05934</name>
</gene>
<evidence type="ECO:0008006" key="12">
    <source>
        <dbReference type="Google" id="ProtNLM"/>
    </source>
</evidence>
<dbReference type="EMBL" id="NFFZ01000016">
    <property type="protein sequence ID" value="OTI57675.1"/>
    <property type="molecule type" value="Genomic_DNA"/>
</dbReference>
<dbReference type="Proteomes" id="UP000194857">
    <property type="component" value="Unassembled WGS sequence"/>
</dbReference>
<evidence type="ECO:0000313" key="3">
    <source>
        <dbReference type="EMBL" id="OTI57675.1"/>
    </source>
</evidence>
<sequence>MNATLRFNEALLITGRAFQPYQCVAWSELGSDGGLSLSVVDRTGTRLLGRARIPSSAYSDPEQLAGLLQQAREELSHNGYNLQDWSMPSQG</sequence>
<evidence type="ECO:0000313" key="7">
    <source>
        <dbReference type="Proteomes" id="UP000045039"/>
    </source>
</evidence>
<dbReference type="EMBL" id="RBSQ01000181">
    <property type="protein sequence ID" value="RMS63336.1"/>
    <property type="molecule type" value="Genomic_DNA"/>
</dbReference>
<reference evidence="6" key="8">
    <citation type="submission" date="2023-06" db="EMBL/GenBank/DDBJ databases">
        <authorList>
            <consortium name="Clinical and Environmental Microbiology Branch: Whole genome sequencing antimicrobial resistance pathogens in the healthcare setting"/>
        </authorList>
    </citation>
    <scope>NUCLEOTIDE SEQUENCE</scope>
    <source>
        <strain evidence="6">2021CK-01020</strain>
    </source>
</reference>
<dbReference type="Proteomes" id="UP000433532">
    <property type="component" value="Unassembled WGS sequence"/>
</dbReference>
<dbReference type="eggNOG" id="ENOG5034419">
    <property type="taxonomic scope" value="Bacteria"/>
</dbReference>
<accession>A0A069PZE1</accession>
<name>A0A069PZE1_PSEAI</name>
<accession>A0A1S1BYU3</accession>
<evidence type="ECO:0000313" key="4">
    <source>
        <dbReference type="EMBL" id="RMS63336.1"/>
    </source>
</evidence>
<reference evidence="4 9" key="5">
    <citation type="submission" date="2018-08" db="EMBL/GenBank/DDBJ databases">
        <title>Recombination of ecologically and evolutionarily significant loci maintains genetic cohesion in the Pseudomonas syringae species complex.</title>
        <authorList>
            <person name="Dillon M."/>
            <person name="Thakur S."/>
            <person name="Almeida R.N.D."/>
            <person name="Weir B.S."/>
            <person name="Guttman D.S."/>
        </authorList>
    </citation>
    <scope>NUCLEOTIDE SEQUENCE [LARGE SCALE GENOMIC DNA]</scope>
    <source>
        <strain evidence="4 9">ICMP 7846</strain>
    </source>
</reference>
<reference evidence="6" key="9">
    <citation type="submission" date="2023-10" db="EMBL/GenBank/DDBJ databases">
        <title>Pathogen: clinical or host-associated sample.</title>
        <authorList>
            <person name="Hergert J."/>
            <person name="Casey R."/>
            <person name="Wagner J."/>
            <person name="Young E.L."/>
            <person name="Oakeson K.F."/>
        </authorList>
    </citation>
    <scope>NUCLEOTIDE SEQUENCE</scope>
    <source>
        <strain evidence="6">2021CK-01020</strain>
    </source>
</reference>
<dbReference type="KEGG" id="paeb:NCGM1900_4642"/>
<reference evidence="5 10" key="6">
    <citation type="submission" date="2019-01" db="EMBL/GenBank/DDBJ databases">
        <title>The Pseudomonas aeruginosa pan-genome provides new insights on its population structure, horizontal gene transfer and pathogenicity.</title>
        <authorList>
            <person name="Freschi L."/>
            <person name="Vincent A.T."/>
            <person name="Jeukens J."/>
            <person name="Emond-Rheault J.-G."/>
            <person name="Kukavica-Ibrulj I."/>
            <person name="Dupont M.-J."/>
            <person name="Charette S.J."/>
            <person name="Boyle B."/>
            <person name="Levesque R.C."/>
        </authorList>
    </citation>
    <scope>NUCLEOTIDE SEQUENCE [LARGE SCALE GENOMIC DNA]</scope>
    <source>
        <strain evidence="5 10">PA-W36</strain>
    </source>
</reference>
<dbReference type="Proteomes" id="UP000270834">
    <property type="component" value="Unassembled WGS sequence"/>
</dbReference>
<evidence type="ECO:0000313" key="11">
    <source>
        <dbReference type="Proteomes" id="UP000433532"/>
    </source>
</evidence>
<evidence type="ECO:0000313" key="8">
    <source>
        <dbReference type="Proteomes" id="UP000194857"/>
    </source>
</evidence>
<dbReference type="EMBL" id="CVVU01000251">
    <property type="protein sequence ID" value="CRP89822.1"/>
    <property type="molecule type" value="Genomic_DNA"/>
</dbReference>
<dbReference type="Proteomes" id="UP000284767">
    <property type="component" value="Unassembled WGS sequence"/>
</dbReference>
<dbReference type="Proteomes" id="UP000045039">
    <property type="component" value="Unassembled WGS sequence"/>
</dbReference>
<evidence type="ECO:0000313" key="6">
    <source>
        <dbReference type="EMBL" id="WOS75072.1"/>
    </source>
</evidence>
<protein>
    <recommendedName>
        <fullName evidence="12">DUF3509 domain-containing protein</fullName>
    </recommendedName>
</protein>
<reference evidence="1" key="2">
    <citation type="submission" date="2015-06" db="EMBL/GenBank/DDBJ databases">
        <authorList>
            <person name="Radhakrishnan R."/>
            <person name="Underwood A."/>
            <person name="Al-Shahib A."/>
        </authorList>
    </citation>
    <scope>NUCLEOTIDE SEQUENCE</scope>
    <source>
        <strain evidence="1">P19_London_7_VIM_2_05_10</strain>
    </source>
</reference>
<dbReference type="AlphaFoldDB" id="A0A069PZE1"/>
<evidence type="ECO:0000313" key="9">
    <source>
        <dbReference type="Proteomes" id="UP000270834"/>
    </source>
</evidence>